<proteinExistence type="predicted"/>
<dbReference type="InterPro" id="IPR039448">
    <property type="entry name" value="Beta_helix"/>
</dbReference>
<feature type="domain" description="Right handed beta helix" evidence="1">
    <location>
        <begin position="204"/>
        <end position="325"/>
    </location>
</feature>
<dbReference type="Proteomes" id="UP000265768">
    <property type="component" value="Unassembled WGS sequence"/>
</dbReference>
<evidence type="ECO:0000313" key="3">
    <source>
        <dbReference type="Proteomes" id="UP000265768"/>
    </source>
</evidence>
<evidence type="ECO:0000313" key="2">
    <source>
        <dbReference type="EMBL" id="RJL34345.1"/>
    </source>
</evidence>
<sequence length="514" mass="53392">MPDVGGLVVDARERGLAGDGVTNDQPALAALVNELGRACARDGLRRAIRCPAGVYLIRGAGTVWRSGVSLLGDGPGLTRFVLSNEGSPGVPVPLAYFTALQHGASREHHVADCTFAGFEIDGSRVELDRYDPLAKGLGLQYVLRGRFRDLYVHHTAATGLGCDFLQDTIVSGVLAEGCGRLDTGQQMGGAGIGIGIGGWGASERLVISACAAVGNGTNGIFLELQQADWVRPRGITITGCHASDNRLGISDWGAEGLVVTGCTMTGNHIAGFDVSGHGTSQVAGRGGLVTGCLIDGNVREGVVIGDTPGPYAIRGNRISDNGGHGYRHYDFVHRGSPAEAIVVEDNDVFGNALDGIHVAARMNDGFITGNRVRDNGGRGEPAASGTVGRCTETSLRDPAANWRTDGHRGKTVTVGAQDAIVTGNSADELALAPYRPGATTAWRHGTPPAGEQYTLSAAPPVRGGVVLKSTLADLTLRGNRVWDAKGGQTHALYVIDECDPGDLSGNDLRGPVRA</sequence>
<dbReference type="SMART" id="SM00710">
    <property type="entry name" value="PbH1"/>
    <property type="match status" value="9"/>
</dbReference>
<keyword evidence="3" id="KW-1185">Reference proteome</keyword>
<dbReference type="RefSeq" id="WP_119925646.1">
    <property type="nucleotide sequence ID" value="NZ_QZEY01000002.1"/>
</dbReference>
<dbReference type="SUPFAM" id="SSF51126">
    <property type="entry name" value="Pectin lyase-like"/>
    <property type="match status" value="1"/>
</dbReference>
<dbReference type="Pfam" id="PF13229">
    <property type="entry name" value="Beta_helix"/>
    <property type="match status" value="1"/>
</dbReference>
<dbReference type="Gene3D" id="2.160.20.10">
    <property type="entry name" value="Single-stranded right-handed beta-helix, Pectin lyase-like"/>
    <property type="match status" value="2"/>
</dbReference>
<organism evidence="2 3">
    <name type="scientific">Bailinhaonella thermotolerans</name>
    <dbReference type="NCBI Taxonomy" id="1070861"/>
    <lineage>
        <taxon>Bacteria</taxon>
        <taxon>Bacillati</taxon>
        <taxon>Actinomycetota</taxon>
        <taxon>Actinomycetes</taxon>
        <taxon>Streptosporangiales</taxon>
        <taxon>Streptosporangiaceae</taxon>
        <taxon>Bailinhaonella</taxon>
    </lineage>
</organism>
<dbReference type="InterPro" id="IPR006626">
    <property type="entry name" value="PbH1"/>
</dbReference>
<accession>A0A3A4AWN2</accession>
<reference evidence="2 3" key="1">
    <citation type="submission" date="2018-09" db="EMBL/GenBank/DDBJ databases">
        <title>YIM 75507 draft genome.</title>
        <authorList>
            <person name="Tang S."/>
            <person name="Feng Y."/>
        </authorList>
    </citation>
    <scope>NUCLEOTIDE SEQUENCE [LARGE SCALE GENOMIC DNA]</scope>
    <source>
        <strain evidence="2 3">YIM 75507</strain>
    </source>
</reference>
<gene>
    <name evidence="2" type="ORF">D5H75_07840</name>
</gene>
<name>A0A3A4AWN2_9ACTN</name>
<dbReference type="InterPro" id="IPR012334">
    <property type="entry name" value="Pectin_lyas_fold"/>
</dbReference>
<dbReference type="OrthoDB" id="2487981at2"/>
<protein>
    <submittedName>
        <fullName evidence="2">Right-handed parallel beta-helix repeat-containing protein</fullName>
    </submittedName>
</protein>
<dbReference type="InterPro" id="IPR011050">
    <property type="entry name" value="Pectin_lyase_fold/virulence"/>
</dbReference>
<dbReference type="AlphaFoldDB" id="A0A3A4AWN2"/>
<comment type="caution">
    <text evidence="2">The sequence shown here is derived from an EMBL/GenBank/DDBJ whole genome shotgun (WGS) entry which is preliminary data.</text>
</comment>
<evidence type="ECO:0000259" key="1">
    <source>
        <dbReference type="Pfam" id="PF13229"/>
    </source>
</evidence>
<dbReference type="EMBL" id="QZEY01000002">
    <property type="protein sequence ID" value="RJL34345.1"/>
    <property type="molecule type" value="Genomic_DNA"/>
</dbReference>